<keyword evidence="2 7" id="KW-0132">Cell division</keyword>
<protein>
    <recommendedName>
        <fullName evidence="7">Cell division protein FtsB</fullName>
    </recommendedName>
</protein>
<evidence type="ECO:0000256" key="3">
    <source>
        <dbReference type="ARBA" id="ARBA00022692"/>
    </source>
</evidence>
<dbReference type="InterPro" id="IPR023081">
    <property type="entry name" value="Cell_div_FtsB"/>
</dbReference>
<keyword evidence="9" id="KW-1185">Reference proteome</keyword>
<comment type="caution">
    <text evidence="8">The sequence shown here is derived from an EMBL/GenBank/DDBJ whole genome shotgun (WGS) entry which is preliminary data.</text>
</comment>
<evidence type="ECO:0000313" key="9">
    <source>
        <dbReference type="Proteomes" id="UP000613743"/>
    </source>
</evidence>
<keyword evidence="6 7" id="KW-0131">Cell cycle</keyword>
<dbReference type="EMBL" id="BMPZ01000001">
    <property type="protein sequence ID" value="GGI68654.1"/>
    <property type="molecule type" value="Genomic_DNA"/>
</dbReference>
<keyword evidence="4 7" id="KW-1133">Transmembrane helix</keyword>
<comment type="function">
    <text evidence="7">Essential cell division protein. May link together the upstream cell division proteins, which are predominantly cytoplasmic, with the downstream cell division proteins, which are predominantly periplasmic.</text>
</comment>
<comment type="subcellular location">
    <subcellularLocation>
        <location evidence="7">Cell inner membrane</location>
        <topology evidence="7">Single-pass type II membrane protein</topology>
    </subcellularLocation>
    <text evidence="7">Localizes to the division septum.</text>
</comment>
<comment type="subunit">
    <text evidence="7">Part of a complex composed of FtsB, FtsL and FtsQ.</text>
</comment>
<comment type="similarity">
    <text evidence="7">Belongs to the FtsB family.</text>
</comment>
<organism evidence="8 9">
    <name type="scientific">Shewanella gelidii</name>
    <dbReference type="NCBI Taxonomy" id="1642821"/>
    <lineage>
        <taxon>Bacteria</taxon>
        <taxon>Pseudomonadati</taxon>
        <taxon>Pseudomonadota</taxon>
        <taxon>Gammaproteobacteria</taxon>
        <taxon>Alteromonadales</taxon>
        <taxon>Shewanellaceae</taxon>
        <taxon>Shewanella</taxon>
    </lineage>
</organism>
<feature type="topological domain" description="Periplasmic" evidence="7">
    <location>
        <begin position="22"/>
        <end position="100"/>
    </location>
</feature>
<name>A0A917JKA9_9GAMM</name>
<evidence type="ECO:0000256" key="6">
    <source>
        <dbReference type="ARBA" id="ARBA00023306"/>
    </source>
</evidence>
<evidence type="ECO:0000256" key="2">
    <source>
        <dbReference type="ARBA" id="ARBA00022618"/>
    </source>
</evidence>
<evidence type="ECO:0000256" key="5">
    <source>
        <dbReference type="ARBA" id="ARBA00023136"/>
    </source>
</evidence>
<dbReference type="InterPro" id="IPR007060">
    <property type="entry name" value="FtsL/DivIC"/>
</dbReference>
<reference evidence="8" key="1">
    <citation type="journal article" date="2014" name="Int. J. Syst. Evol. Microbiol.">
        <title>Complete genome sequence of Corynebacterium casei LMG S-19264T (=DSM 44701T), isolated from a smear-ripened cheese.</title>
        <authorList>
            <consortium name="US DOE Joint Genome Institute (JGI-PGF)"/>
            <person name="Walter F."/>
            <person name="Albersmeier A."/>
            <person name="Kalinowski J."/>
            <person name="Ruckert C."/>
        </authorList>
    </citation>
    <scope>NUCLEOTIDE SEQUENCE</scope>
    <source>
        <strain evidence="8">JCM 30804</strain>
    </source>
</reference>
<dbReference type="NCBIfam" id="NF002058">
    <property type="entry name" value="PRK00888.1"/>
    <property type="match status" value="1"/>
</dbReference>
<dbReference type="GO" id="GO:0005886">
    <property type="term" value="C:plasma membrane"/>
    <property type="evidence" value="ECO:0007669"/>
    <property type="project" value="UniProtKB-SubCell"/>
</dbReference>
<dbReference type="GO" id="GO:0043093">
    <property type="term" value="P:FtsZ-dependent cytokinesis"/>
    <property type="evidence" value="ECO:0007669"/>
    <property type="project" value="UniProtKB-UniRule"/>
</dbReference>
<keyword evidence="5 7" id="KW-0472">Membrane</keyword>
<sequence>MKRLVFVITIVLALLQYRLWIGENSLTEYYSLEKQIALQQATNAKLIDRNEVLKEEIYELRSGTVALEERARNELGMVKEGETFYRVVNRDSNKIKKTFQ</sequence>
<reference evidence="8" key="2">
    <citation type="submission" date="2020-09" db="EMBL/GenBank/DDBJ databases">
        <authorList>
            <person name="Sun Q."/>
            <person name="Ohkuma M."/>
        </authorList>
    </citation>
    <scope>NUCLEOTIDE SEQUENCE</scope>
    <source>
        <strain evidence="8">JCM 30804</strain>
    </source>
</reference>
<dbReference type="Pfam" id="PF04977">
    <property type="entry name" value="DivIC"/>
    <property type="match status" value="1"/>
</dbReference>
<accession>A0A917JKA9</accession>
<keyword evidence="3 7" id="KW-0812">Transmembrane</keyword>
<dbReference type="PANTHER" id="PTHR37485:SF1">
    <property type="entry name" value="CELL DIVISION PROTEIN FTSB"/>
    <property type="match status" value="1"/>
</dbReference>
<dbReference type="GO" id="GO:0030428">
    <property type="term" value="C:cell septum"/>
    <property type="evidence" value="ECO:0007669"/>
    <property type="project" value="TreeGrafter"/>
</dbReference>
<proteinExistence type="inferred from homology"/>
<evidence type="ECO:0000256" key="1">
    <source>
        <dbReference type="ARBA" id="ARBA00022475"/>
    </source>
</evidence>
<dbReference type="Proteomes" id="UP000613743">
    <property type="component" value="Unassembled WGS sequence"/>
</dbReference>
<dbReference type="PANTHER" id="PTHR37485">
    <property type="entry name" value="CELL DIVISION PROTEIN FTSB"/>
    <property type="match status" value="1"/>
</dbReference>
<gene>
    <name evidence="7 8" type="primary">ftsB</name>
    <name evidence="8" type="ORF">GCM10009332_02250</name>
</gene>
<evidence type="ECO:0000313" key="8">
    <source>
        <dbReference type="EMBL" id="GGI68654.1"/>
    </source>
</evidence>
<feature type="topological domain" description="Cytoplasmic" evidence="7">
    <location>
        <begin position="1"/>
        <end position="3"/>
    </location>
</feature>
<keyword evidence="1 7" id="KW-1003">Cell membrane</keyword>
<evidence type="ECO:0000256" key="4">
    <source>
        <dbReference type="ARBA" id="ARBA00022989"/>
    </source>
</evidence>
<evidence type="ECO:0000256" key="7">
    <source>
        <dbReference type="HAMAP-Rule" id="MF_00599"/>
    </source>
</evidence>
<keyword evidence="7" id="KW-0997">Cell inner membrane</keyword>
<dbReference type="AlphaFoldDB" id="A0A917JKA9"/>
<dbReference type="HAMAP" id="MF_00599">
    <property type="entry name" value="FtsB"/>
    <property type="match status" value="1"/>
</dbReference>
<dbReference type="GO" id="GO:0032153">
    <property type="term" value="C:cell division site"/>
    <property type="evidence" value="ECO:0007669"/>
    <property type="project" value="UniProtKB-UniRule"/>
</dbReference>
<dbReference type="RefSeq" id="WP_188917012.1">
    <property type="nucleotide sequence ID" value="NZ_BMPZ01000001.1"/>
</dbReference>